<accession>A0A7W7P5M9</accession>
<evidence type="ECO:0000313" key="7">
    <source>
        <dbReference type="Proteomes" id="UP000566995"/>
    </source>
</evidence>
<dbReference type="Proteomes" id="UP000566995">
    <property type="component" value="Unassembled WGS sequence"/>
</dbReference>
<keyword evidence="3" id="KW-0378">Hydrolase</keyword>
<comment type="caution">
    <text evidence="6">The sequence shown here is derived from an EMBL/GenBank/DDBJ whole genome shotgun (WGS) entry which is preliminary data.</text>
</comment>
<dbReference type="InterPro" id="IPR002502">
    <property type="entry name" value="Amidase_domain"/>
</dbReference>
<name>A0A7W7P5M9_PSENT</name>
<keyword evidence="4" id="KW-0961">Cell wall biogenesis/degradation</keyword>
<evidence type="ECO:0000313" key="6">
    <source>
        <dbReference type="EMBL" id="MBB4867457.1"/>
    </source>
</evidence>
<dbReference type="InterPro" id="IPR051206">
    <property type="entry name" value="NAMLAA_amidase_2"/>
</dbReference>
<dbReference type="CDD" id="cd06583">
    <property type="entry name" value="PGRP"/>
    <property type="match status" value="1"/>
</dbReference>
<sequence>MDWEHETDKWPFVKAKHFNAIKDVRDVRLIVIHSMEAPEKGDTAEAVAKYFATTATEASAHLCVDNNSIIQCVLDNDVAWAAPGANHDGVHIELAGYAKQEEKEWLDAYSVLVLENAAEATAQYCLKYLIPIRHLTDAQLNVKSNRGIVSHAQVSKVFKKSTHTDPGSGFPWDHFMSRVLEKFNQRKKLLGLN</sequence>
<evidence type="ECO:0000256" key="4">
    <source>
        <dbReference type="ARBA" id="ARBA00023316"/>
    </source>
</evidence>
<dbReference type="SMART" id="SM00644">
    <property type="entry name" value="Ami_2"/>
    <property type="match status" value="1"/>
</dbReference>
<dbReference type="EMBL" id="JACHLI010000040">
    <property type="protein sequence ID" value="MBB4867457.1"/>
    <property type="molecule type" value="Genomic_DNA"/>
</dbReference>
<evidence type="ECO:0000256" key="1">
    <source>
        <dbReference type="ARBA" id="ARBA00001561"/>
    </source>
</evidence>
<feature type="domain" description="N-acetylmuramoyl-L-alanine amidase" evidence="5">
    <location>
        <begin position="13"/>
        <end position="167"/>
    </location>
</feature>
<dbReference type="PANTHER" id="PTHR30417">
    <property type="entry name" value="N-ACETYLMURAMOYL-L-ALANINE AMIDASE AMID"/>
    <property type="match status" value="1"/>
</dbReference>
<dbReference type="GO" id="GO:0071555">
    <property type="term" value="P:cell wall organization"/>
    <property type="evidence" value="ECO:0007669"/>
    <property type="project" value="UniProtKB-KW"/>
</dbReference>
<dbReference type="EC" id="3.5.1.28" evidence="2"/>
<dbReference type="Pfam" id="PF01510">
    <property type="entry name" value="Amidase_2"/>
    <property type="match status" value="1"/>
</dbReference>
<evidence type="ECO:0000259" key="5">
    <source>
        <dbReference type="SMART" id="SM00644"/>
    </source>
</evidence>
<protein>
    <recommendedName>
        <fullName evidence="2">N-acetylmuramoyl-L-alanine amidase</fullName>
        <ecNumber evidence="2">3.5.1.28</ecNumber>
    </recommendedName>
</protein>
<proteinExistence type="predicted"/>
<dbReference type="SUPFAM" id="SSF55846">
    <property type="entry name" value="N-acetylmuramoyl-L-alanine amidase-like"/>
    <property type="match status" value="1"/>
</dbReference>
<dbReference type="GO" id="GO:0009253">
    <property type="term" value="P:peptidoglycan catabolic process"/>
    <property type="evidence" value="ECO:0007669"/>
    <property type="project" value="InterPro"/>
</dbReference>
<gene>
    <name evidence="6" type="ORF">HNP46_006370</name>
</gene>
<organism evidence="6 7">
    <name type="scientific">Pseudomonas nitroreducens</name>
    <dbReference type="NCBI Taxonomy" id="46680"/>
    <lineage>
        <taxon>Bacteria</taxon>
        <taxon>Pseudomonadati</taxon>
        <taxon>Pseudomonadota</taxon>
        <taxon>Gammaproteobacteria</taxon>
        <taxon>Pseudomonadales</taxon>
        <taxon>Pseudomonadaceae</taxon>
        <taxon>Pseudomonas</taxon>
    </lineage>
</organism>
<dbReference type="GO" id="GO:0008745">
    <property type="term" value="F:N-acetylmuramoyl-L-alanine amidase activity"/>
    <property type="evidence" value="ECO:0007669"/>
    <property type="project" value="UniProtKB-EC"/>
</dbReference>
<dbReference type="Gene3D" id="3.40.80.10">
    <property type="entry name" value="Peptidoglycan recognition protein-like"/>
    <property type="match status" value="1"/>
</dbReference>
<evidence type="ECO:0000256" key="3">
    <source>
        <dbReference type="ARBA" id="ARBA00022801"/>
    </source>
</evidence>
<dbReference type="RefSeq" id="WP_184596978.1">
    <property type="nucleotide sequence ID" value="NZ_JACHLI010000040.1"/>
</dbReference>
<dbReference type="PANTHER" id="PTHR30417:SF1">
    <property type="entry name" value="N-ACETYLMURAMOYL-L-ALANINE AMIDASE AMID"/>
    <property type="match status" value="1"/>
</dbReference>
<dbReference type="GO" id="GO:0009254">
    <property type="term" value="P:peptidoglycan turnover"/>
    <property type="evidence" value="ECO:0007669"/>
    <property type="project" value="TreeGrafter"/>
</dbReference>
<comment type="catalytic activity">
    <reaction evidence="1">
        <text>Hydrolyzes the link between N-acetylmuramoyl residues and L-amino acid residues in certain cell-wall glycopeptides.</text>
        <dbReference type="EC" id="3.5.1.28"/>
    </reaction>
</comment>
<dbReference type="AlphaFoldDB" id="A0A7W7P5M9"/>
<evidence type="ECO:0000256" key="2">
    <source>
        <dbReference type="ARBA" id="ARBA00011901"/>
    </source>
</evidence>
<dbReference type="InterPro" id="IPR036505">
    <property type="entry name" value="Amidase/PGRP_sf"/>
</dbReference>
<reference evidence="6 7" key="1">
    <citation type="submission" date="2020-08" db="EMBL/GenBank/DDBJ databases">
        <title>Functional genomics of gut bacteria from endangered species of beetles.</title>
        <authorList>
            <person name="Carlos-Shanley C."/>
        </authorList>
    </citation>
    <scope>NUCLEOTIDE SEQUENCE [LARGE SCALE GENOMIC DNA]</scope>
    <source>
        <strain evidence="6 7">S00179</strain>
    </source>
</reference>